<dbReference type="STRING" id="1742972.COMA1_20421"/>
<evidence type="ECO:0000313" key="3">
    <source>
        <dbReference type="Proteomes" id="UP000199032"/>
    </source>
</evidence>
<gene>
    <name evidence="2" type="ORF">COMA1_20421</name>
</gene>
<evidence type="ECO:0000313" key="2">
    <source>
        <dbReference type="EMBL" id="CUS35724.1"/>
    </source>
</evidence>
<protein>
    <submittedName>
        <fullName evidence="2">Putative Type IV pilus assembly protein PilP</fullName>
    </submittedName>
</protein>
<organism evidence="2 3">
    <name type="scientific">Candidatus Nitrospira nitrosa</name>
    <dbReference type="NCBI Taxonomy" id="1742972"/>
    <lineage>
        <taxon>Bacteria</taxon>
        <taxon>Pseudomonadati</taxon>
        <taxon>Nitrospirota</taxon>
        <taxon>Nitrospiria</taxon>
        <taxon>Nitrospirales</taxon>
        <taxon>Nitrospiraceae</taxon>
        <taxon>Nitrospira</taxon>
    </lineage>
</organism>
<name>A0A0S4LDN3_9BACT</name>
<dbReference type="Pfam" id="PF04351">
    <property type="entry name" value="PilP"/>
    <property type="match status" value="1"/>
</dbReference>
<evidence type="ECO:0000256" key="1">
    <source>
        <dbReference type="SAM" id="MobiDB-lite"/>
    </source>
</evidence>
<dbReference type="Proteomes" id="UP000199032">
    <property type="component" value="Unassembled WGS sequence"/>
</dbReference>
<dbReference type="AlphaFoldDB" id="A0A0S4LDN3"/>
<dbReference type="InterPro" id="IPR007446">
    <property type="entry name" value="PilP"/>
</dbReference>
<feature type="region of interest" description="Disordered" evidence="1">
    <location>
        <begin position="64"/>
        <end position="95"/>
    </location>
</feature>
<dbReference type="EMBL" id="CZQA01000008">
    <property type="protein sequence ID" value="CUS35724.1"/>
    <property type="molecule type" value="Genomic_DNA"/>
</dbReference>
<accession>A0A0S4LDN3</accession>
<dbReference type="OrthoDB" id="9788988at2"/>
<reference evidence="2 3" key="1">
    <citation type="submission" date="2015-10" db="EMBL/GenBank/DDBJ databases">
        <authorList>
            <person name="Gilbert D.G."/>
        </authorList>
    </citation>
    <scope>NUCLEOTIDE SEQUENCE [LARGE SCALE GENOMIC DNA]</scope>
    <source>
        <strain evidence="2">COMA1</strain>
    </source>
</reference>
<keyword evidence="3" id="KW-1185">Reference proteome</keyword>
<dbReference type="Gene3D" id="2.30.30.830">
    <property type="match status" value="1"/>
</dbReference>
<sequence>MYFLGVERGQRRVRWYAQCVGACALCWWGVFLGSEHVQAEPSPIPGQIAPMRHDSIKVPAVPEVPPPAPPAMETGLPTGNSQDPSQLPLAEGMTGLGYDPSGRRDPFAPIIQELQVGKTDSTLPPLQRVTLTELNLIAVVWGAYGYTAMVQTPEGHGYTVRRGTRIGQNNGVVSAVTERGIIVQERFTDVYGKKQEREHVKLLHPKEGAE</sequence>
<proteinExistence type="predicted"/>